<proteinExistence type="inferred from homology"/>
<evidence type="ECO:0000256" key="5">
    <source>
        <dbReference type="ARBA" id="ARBA00022989"/>
    </source>
</evidence>
<accession>A0A085G0K1</accession>
<evidence type="ECO:0000256" key="7">
    <source>
        <dbReference type="SAM" id="Coils"/>
    </source>
</evidence>
<dbReference type="InterPro" id="IPR050739">
    <property type="entry name" value="MFP"/>
</dbReference>
<dbReference type="PANTHER" id="PTHR30386:SF28">
    <property type="entry name" value="EXPORTED PROTEIN"/>
    <property type="match status" value="1"/>
</dbReference>
<evidence type="ECO:0000259" key="9">
    <source>
        <dbReference type="Pfam" id="PF25917"/>
    </source>
</evidence>
<keyword evidence="7" id="KW-0175">Coiled coil</keyword>
<name>A0A085G0K1_EWIA3</name>
<keyword evidence="11" id="KW-1185">Reference proteome</keyword>
<feature type="domain" description="Multidrug resistance protein MdtA-like barrel-sandwich hybrid" evidence="9">
    <location>
        <begin position="68"/>
        <end position="290"/>
    </location>
</feature>
<dbReference type="InterPro" id="IPR006144">
    <property type="entry name" value="Secretion_HlyD_CS"/>
</dbReference>
<comment type="similarity">
    <text evidence="2">Belongs to the membrane fusion protein (MFP) (TC 8.A.1) family.</text>
</comment>
<organism evidence="10 11">
    <name type="scientific">Ewingella americana (strain ATCC 33852 / DSM 4580 / CCUG 14506 / JCM 5911 / LMG 7869 / NCTC 12157 / CDC 1468-78)</name>
    <dbReference type="NCBI Taxonomy" id="910964"/>
    <lineage>
        <taxon>Bacteria</taxon>
        <taxon>Pseudomonadati</taxon>
        <taxon>Pseudomonadota</taxon>
        <taxon>Gammaproteobacteria</taxon>
        <taxon>Enterobacterales</taxon>
        <taxon>Yersiniaceae</taxon>
        <taxon>Ewingella</taxon>
    </lineage>
</organism>
<gene>
    <name evidence="10" type="ORF">GEAM_4372</name>
</gene>
<protein>
    <submittedName>
        <fullName evidence="10">Putative secretion permease</fullName>
    </submittedName>
</protein>
<feature type="coiled-coil region" evidence="7">
    <location>
        <begin position="231"/>
        <end position="258"/>
    </location>
</feature>
<dbReference type="PROSITE" id="PS00543">
    <property type="entry name" value="HLYD_FAMILY"/>
    <property type="match status" value="1"/>
</dbReference>
<evidence type="ECO:0000256" key="3">
    <source>
        <dbReference type="ARBA" id="ARBA00022448"/>
    </source>
</evidence>
<dbReference type="InterPro" id="IPR058625">
    <property type="entry name" value="MdtA-like_BSH"/>
</dbReference>
<keyword evidence="3" id="KW-0813">Transport</keyword>
<keyword evidence="5 8" id="KW-1133">Transmembrane helix</keyword>
<reference evidence="10 11" key="1">
    <citation type="submission" date="2014-05" db="EMBL/GenBank/DDBJ databases">
        <title>ATOL: Assembling a taxonomically balanced genome-scale reconstruction of the evolutionary history of the Enterobacteriaceae.</title>
        <authorList>
            <person name="Plunkett G.III."/>
            <person name="Neeno-Eckwall E.C."/>
            <person name="Glasner J.D."/>
            <person name="Perna N.T."/>
        </authorList>
    </citation>
    <scope>NUCLEOTIDE SEQUENCE [LARGE SCALE GENOMIC DNA]</scope>
    <source>
        <strain evidence="10 11">ATCC 33852</strain>
    </source>
</reference>
<evidence type="ECO:0000256" key="8">
    <source>
        <dbReference type="SAM" id="Phobius"/>
    </source>
</evidence>
<dbReference type="GO" id="GO:0009306">
    <property type="term" value="P:protein secretion"/>
    <property type="evidence" value="ECO:0007669"/>
    <property type="project" value="InterPro"/>
</dbReference>
<keyword evidence="6 8" id="KW-0472">Membrane</keyword>
<dbReference type="OrthoDB" id="9775513at2"/>
<evidence type="ECO:0000256" key="1">
    <source>
        <dbReference type="ARBA" id="ARBA00004167"/>
    </source>
</evidence>
<dbReference type="EMBL" id="JMPJ01000076">
    <property type="protein sequence ID" value="KFC77246.1"/>
    <property type="molecule type" value="Genomic_DNA"/>
</dbReference>
<evidence type="ECO:0000256" key="4">
    <source>
        <dbReference type="ARBA" id="ARBA00022692"/>
    </source>
</evidence>
<comment type="caution">
    <text evidence="10">The sequence shown here is derived from an EMBL/GenBank/DDBJ whole genome shotgun (WGS) entry which is preliminary data.</text>
</comment>
<dbReference type="AlphaFoldDB" id="A0A085G0K1"/>
<comment type="subcellular location">
    <subcellularLocation>
        <location evidence="1">Membrane</location>
        <topology evidence="1">Single-pass membrane protein</topology>
    </subcellularLocation>
</comment>
<dbReference type="PANTHER" id="PTHR30386">
    <property type="entry name" value="MEMBRANE FUSION SUBUNIT OF EMRAB-TOLC MULTIDRUG EFFLUX PUMP"/>
    <property type="match status" value="1"/>
</dbReference>
<dbReference type="Proteomes" id="UP000028640">
    <property type="component" value="Unassembled WGS sequence"/>
</dbReference>
<dbReference type="PRINTS" id="PR01490">
    <property type="entry name" value="RTXTOXIND"/>
</dbReference>
<dbReference type="Gene3D" id="2.40.30.170">
    <property type="match status" value="1"/>
</dbReference>
<dbReference type="eggNOG" id="COG0845">
    <property type="taxonomic scope" value="Bacteria"/>
</dbReference>
<evidence type="ECO:0000313" key="10">
    <source>
        <dbReference type="EMBL" id="KFC77246.1"/>
    </source>
</evidence>
<evidence type="ECO:0000256" key="6">
    <source>
        <dbReference type="ARBA" id="ARBA00023136"/>
    </source>
</evidence>
<dbReference type="RefSeq" id="WP_034796106.1">
    <property type="nucleotide sequence ID" value="NZ_JMPJ01000076.1"/>
</dbReference>
<sequence>MNPIFRKESVAHQQTKWTGKALLISSAPTWLTCISTLVFITTFISILTLGNYTRRINVFGEITSEPRSVNIFATQQGFISDRFVKVGDVVKKGDRLYQIDFSKVTHGGNFSIKTREAIESQLTQIEKIIDKLQKNKQLTVDNLRTQKQQYELAHSQSLSFLMDARKGAQFAKESMKNYSDYHLKGLTTKDQLNAQTYTYYQQQNSVQILSNQRIQESLQITNLDTEIVTRAADFDNQISQYQLEHNSLQRQLAESDANSTRIIEAPADGRIESLSVTRGQMVNLGDSLAQLIPSTHSTYYLVLWLPNSSVPYISRGESVNIRYEAFPFEKFGQFHGQIESIAYVPASAQEMATYSNSPIGQPNRQGEAYYKVMVALTETHFRHQNKTLALSSGMKAESTLFLEKRPLYQWMFSPFYGIRKSVAGPVNG</sequence>
<dbReference type="STRING" id="910964.GEAM_4372"/>
<dbReference type="Pfam" id="PF25917">
    <property type="entry name" value="BSH_RND"/>
    <property type="match status" value="1"/>
</dbReference>
<dbReference type="Gene3D" id="2.40.50.100">
    <property type="match status" value="1"/>
</dbReference>
<evidence type="ECO:0000256" key="2">
    <source>
        <dbReference type="ARBA" id="ARBA00009477"/>
    </source>
</evidence>
<feature type="coiled-coil region" evidence="7">
    <location>
        <begin position="115"/>
        <end position="149"/>
    </location>
</feature>
<feature type="transmembrane region" description="Helical" evidence="8">
    <location>
        <begin position="21"/>
        <end position="47"/>
    </location>
</feature>
<keyword evidence="4 8" id="KW-0812">Transmembrane</keyword>
<evidence type="ECO:0000313" key="11">
    <source>
        <dbReference type="Proteomes" id="UP000028640"/>
    </source>
</evidence>
<dbReference type="GO" id="GO:0016020">
    <property type="term" value="C:membrane"/>
    <property type="evidence" value="ECO:0007669"/>
    <property type="project" value="UniProtKB-SubCell"/>
</dbReference>
<dbReference type="GeneID" id="78382237"/>